<sequence>MSTLKRTVRLLGCRISHRQKVGYHTSGCCLAVRLPPTTPNAYDANAVERKWIGQPFLGSQPTDEHKKKFYVLSMFPYPSGTLHMGHVRIYTIADVIARFKKLQGFNVMHPMGWDSFGLPAENAAIDNGVHPRDWTQTNIAKMKVQMESMGTAYDWSRVVGSLSAISSLQELSTCDPSYYRWTQKLFLDLYKEGLIYQKEALVNWDPVDQTVLANEQVDANRRAERSGALVEKRFLKQWFIRITDCAEELLNDMEHLDWPQNVKRLQTNWIGKTEGLEVDLDLDTDLDLEGHNISSLSAFAVDMETIRHAEYIAVGVDHPILASRGLKKPWLDRVVALKEAFIYASPGPVTMEGAFTGVTAKHPVHQTNLPIYLADYVEPGGVAVFGAPMCNKRDLAFAVEHGLSTEGDPTRRPLDEYMSGMIEYGVGRLKTHYRLRDWLISRQRYWGTPIPIIHCNDCGAVPVPDDELPAMFPDNVSITARGHPLTSNPEWSKCRCPKCNSTEARRDPDTMDTFVDSAWYWLRYCDPKSVTELASPTLAKTMLPVDIYVGGVEHSIMHLLYARFFAKFLHKKGIVDLPHGEPFQKLLTQGMVQGRTYREPGSERYLRREEVDISDPANPKIKATGRSPLVSWEKMSKSKHNGVDPAEILDKHGSDATRLYVLYKAAPADELAWDESAIVGMERWLTKVWKLAMDVASAQTNKREQPLSNIEKELMVSTHTSIQEVTSALNTTYGFHVAIASLIKLTHAMESFSSAAPTSHSSPAFVDATSSLVRMIAPFAPCIAQELWLHLSRQNQSVYEAGWPIADEQVVGSKGVVCAIMVNGKTRGTITVPITALEDTALLESLARESDAGRKWLTNANTGKAKVVSRVLVGRAQKAGKGRVISFVAK</sequence>
<name>A0A507EBU9_9FUNG</name>
<dbReference type="Gene3D" id="3.40.50.620">
    <property type="entry name" value="HUPs"/>
    <property type="match status" value="2"/>
</dbReference>
<evidence type="ECO:0000256" key="11">
    <source>
        <dbReference type="RuleBase" id="RU363035"/>
    </source>
</evidence>
<dbReference type="InterPro" id="IPR009008">
    <property type="entry name" value="Val/Leu/Ile-tRNA-synth_edit"/>
</dbReference>
<dbReference type="CDD" id="cd00812">
    <property type="entry name" value="LeuRS_core"/>
    <property type="match status" value="1"/>
</dbReference>
<dbReference type="GO" id="GO:0032543">
    <property type="term" value="P:mitochondrial translation"/>
    <property type="evidence" value="ECO:0007669"/>
    <property type="project" value="TreeGrafter"/>
</dbReference>
<evidence type="ECO:0000256" key="1">
    <source>
        <dbReference type="ARBA" id="ARBA00004496"/>
    </source>
</evidence>
<dbReference type="Gene3D" id="1.10.730.10">
    <property type="entry name" value="Isoleucyl-tRNA Synthetase, Domain 1"/>
    <property type="match status" value="2"/>
</dbReference>
<keyword evidence="6 11" id="KW-0067">ATP-binding</keyword>
<evidence type="ECO:0000256" key="7">
    <source>
        <dbReference type="ARBA" id="ARBA00022917"/>
    </source>
</evidence>
<evidence type="ECO:0000256" key="5">
    <source>
        <dbReference type="ARBA" id="ARBA00022741"/>
    </source>
</evidence>
<dbReference type="GO" id="GO:0002161">
    <property type="term" value="F:aminoacyl-tRNA deacylase activity"/>
    <property type="evidence" value="ECO:0007669"/>
    <property type="project" value="InterPro"/>
</dbReference>
<comment type="catalytic activity">
    <reaction evidence="10">
        <text>tRNA(Leu) + L-leucine + ATP = L-leucyl-tRNA(Leu) + AMP + diphosphate</text>
        <dbReference type="Rhea" id="RHEA:11688"/>
        <dbReference type="Rhea" id="RHEA-COMP:9613"/>
        <dbReference type="Rhea" id="RHEA-COMP:9622"/>
        <dbReference type="ChEBI" id="CHEBI:30616"/>
        <dbReference type="ChEBI" id="CHEBI:33019"/>
        <dbReference type="ChEBI" id="CHEBI:57427"/>
        <dbReference type="ChEBI" id="CHEBI:78442"/>
        <dbReference type="ChEBI" id="CHEBI:78494"/>
        <dbReference type="ChEBI" id="CHEBI:456215"/>
        <dbReference type="EC" id="6.1.1.4"/>
    </reaction>
</comment>
<dbReference type="GO" id="GO:0004823">
    <property type="term" value="F:leucine-tRNA ligase activity"/>
    <property type="evidence" value="ECO:0007669"/>
    <property type="project" value="UniProtKB-EC"/>
</dbReference>
<dbReference type="EMBL" id="QEAQ01000013">
    <property type="protein sequence ID" value="TPX60678.1"/>
    <property type="molecule type" value="Genomic_DNA"/>
</dbReference>
<dbReference type="Pfam" id="PF08264">
    <property type="entry name" value="Anticodon_1"/>
    <property type="match status" value="1"/>
</dbReference>
<dbReference type="EC" id="6.1.1.4" evidence="3"/>
<evidence type="ECO:0000256" key="9">
    <source>
        <dbReference type="ARBA" id="ARBA00030520"/>
    </source>
</evidence>
<keyword evidence="15" id="KW-1185">Reference proteome</keyword>
<dbReference type="SUPFAM" id="SSF50677">
    <property type="entry name" value="ValRS/IleRS/LeuRS editing domain"/>
    <property type="match status" value="1"/>
</dbReference>
<dbReference type="InterPro" id="IPR002300">
    <property type="entry name" value="aa-tRNA-synth_Ia"/>
</dbReference>
<accession>A0A507EBU9</accession>
<organism evidence="14 15">
    <name type="scientific">Powellomyces hirtus</name>
    <dbReference type="NCBI Taxonomy" id="109895"/>
    <lineage>
        <taxon>Eukaryota</taxon>
        <taxon>Fungi</taxon>
        <taxon>Fungi incertae sedis</taxon>
        <taxon>Chytridiomycota</taxon>
        <taxon>Chytridiomycota incertae sedis</taxon>
        <taxon>Chytridiomycetes</taxon>
        <taxon>Spizellomycetales</taxon>
        <taxon>Powellomycetaceae</taxon>
        <taxon>Powellomyces</taxon>
    </lineage>
</organism>
<evidence type="ECO:0000313" key="15">
    <source>
        <dbReference type="Proteomes" id="UP000318582"/>
    </source>
</evidence>
<evidence type="ECO:0000256" key="8">
    <source>
        <dbReference type="ARBA" id="ARBA00023146"/>
    </source>
</evidence>
<comment type="similarity">
    <text evidence="2 11">Belongs to the class-I aminoacyl-tRNA synthetase family.</text>
</comment>
<evidence type="ECO:0000256" key="10">
    <source>
        <dbReference type="ARBA" id="ARBA00047469"/>
    </source>
</evidence>
<dbReference type="PANTHER" id="PTHR43740:SF2">
    <property type="entry name" value="LEUCINE--TRNA LIGASE, MITOCHONDRIAL"/>
    <property type="match status" value="1"/>
</dbReference>
<dbReference type="GO" id="GO:0006429">
    <property type="term" value="P:leucyl-tRNA aminoacylation"/>
    <property type="evidence" value="ECO:0007669"/>
    <property type="project" value="InterPro"/>
</dbReference>
<dbReference type="PANTHER" id="PTHR43740">
    <property type="entry name" value="LEUCYL-TRNA SYNTHETASE"/>
    <property type="match status" value="1"/>
</dbReference>
<comment type="caution">
    <text evidence="14">The sequence shown here is derived from an EMBL/GenBank/DDBJ whole genome shotgun (WGS) entry which is preliminary data.</text>
</comment>
<feature type="domain" description="Aminoacyl-tRNA synthetase class Ia" evidence="12">
    <location>
        <begin position="435"/>
        <end position="593"/>
    </location>
</feature>
<gene>
    <name evidence="14" type="ORF">PhCBS80983_g01637</name>
</gene>
<dbReference type="InterPro" id="IPR013155">
    <property type="entry name" value="M/V/L/I-tRNA-synth_anticd-bd"/>
</dbReference>
<dbReference type="GO" id="GO:0005524">
    <property type="term" value="F:ATP binding"/>
    <property type="evidence" value="ECO:0007669"/>
    <property type="project" value="UniProtKB-KW"/>
</dbReference>
<keyword evidence="5 11" id="KW-0547">Nucleotide-binding</keyword>
<reference evidence="14 15" key="1">
    <citation type="journal article" date="2019" name="Sci. Rep.">
        <title>Comparative genomics of chytrid fungi reveal insights into the obligate biotrophic and pathogenic lifestyle of Synchytrium endobioticum.</title>
        <authorList>
            <person name="van de Vossenberg B.T.L.H."/>
            <person name="Warris S."/>
            <person name="Nguyen H.D.T."/>
            <person name="van Gent-Pelzer M.P.E."/>
            <person name="Joly D.L."/>
            <person name="van de Geest H.C."/>
            <person name="Bonants P.J.M."/>
            <person name="Smith D.S."/>
            <person name="Levesque C.A."/>
            <person name="van der Lee T.A.J."/>
        </authorList>
    </citation>
    <scope>NUCLEOTIDE SEQUENCE [LARGE SCALE GENOMIC DNA]</scope>
    <source>
        <strain evidence="14 15">CBS 809.83</strain>
    </source>
</reference>
<comment type="subcellular location">
    <subcellularLocation>
        <location evidence="1">Cytoplasm</location>
    </subcellularLocation>
</comment>
<dbReference type="InterPro" id="IPR009080">
    <property type="entry name" value="tRNAsynth_Ia_anticodon-bd"/>
</dbReference>
<evidence type="ECO:0000256" key="4">
    <source>
        <dbReference type="ARBA" id="ARBA00022598"/>
    </source>
</evidence>
<dbReference type="STRING" id="109895.A0A507EBU9"/>
<dbReference type="PROSITE" id="PS00178">
    <property type="entry name" value="AA_TRNA_LIGASE_I"/>
    <property type="match status" value="1"/>
</dbReference>
<proteinExistence type="inferred from homology"/>
<evidence type="ECO:0000256" key="2">
    <source>
        <dbReference type="ARBA" id="ARBA00005594"/>
    </source>
</evidence>
<dbReference type="Pfam" id="PF00133">
    <property type="entry name" value="tRNA-synt_1"/>
    <property type="match status" value="3"/>
</dbReference>
<evidence type="ECO:0000259" key="12">
    <source>
        <dbReference type="Pfam" id="PF00133"/>
    </source>
</evidence>
<dbReference type="GO" id="GO:0005739">
    <property type="term" value="C:mitochondrion"/>
    <property type="evidence" value="ECO:0007669"/>
    <property type="project" value="TreeGrafter"/>
</dbReference>
<dbReference type="FunFam" id="1.10.730.10:FF:000002">
    <property type="entry name" value="Leucine--tRNA ligase"/>
    <property type="match status" value="1"/>
</dbReference>
<dbReference type="InterPro" id="IPR002302">
    <property type="entry name" value="Leu-tRNA-ligase"/>
</dbReference>
<dbReference type="InterPro" id="IPR001412">
    <property type="entry name" value="aa-tRNA-synth_I_CS"/>
</dbReference>
<feature type="domain" description="Aminoacyl-tRNA synthetase class Ia" evidence="12">
    <location>
        <begin position="51"/>
        <end position="270"/>
    </location>
</feature>
<feature type="domain" description="Aminoacyl-tRNA synthetase class Ia" evidence="12">
    <location>
        <begin position="633"/>
        <end position="671"/>
    </location>
</feature>
<dbReference type="AlphaFoldDB" id="A0A507EBU9"/>
<keyword evidence="7 11" id="KW-0648">Protein biosynthesis</keyword>
<evidence type="ECO:0000256" key="6">
    <source>
        <dbReference type="ARBA" id="ARBA00022840"/>
    </source>
</evidence>
<dbReference type="PRINTS" id="PR00985">
    <property type="entry name" value="TRNASYNTHLEU"/>
</dbReference>
<dbReference type="SUPFAM" id="SSF52374">
    <property type="entry name" value="Nucleotidylyl transferase"/>
    <property type="match status" value="1"/>
</dbReference>
<evidence type="ECO:0000313" key="14">
    <source>
        <dbReference type="EMBL" id="TPX60678.1"/>
    </source>
</evidence>
<keyword evidence="4 11" id="KW-0436">Ligase</keyword>
<dbReference type="InterPro" id="IPR014729">
    <property type="entry name" value="Rossmann-like_a/b/a_fold"/>
</dbReference>
<evidence type="ECO:0000259" key="13">
    <source>
        <dbReference type="Pfam" id="PF08264"/>
    </source>
</evidence>
<dbReference type="Proteomes" id="UP000318582">
    <property type="component" value="Unassembled WGS sequence"/>
</dbReference>
<protein>
    <recommendedName>
        <fullName evidence="3">leucine--tRNA ligase</fullName>
        <ecNumber evidence="3">6.1.1.4</ecNumber>
    </recommendedName>
    <alternativeName>
        <fullName evidence="9">Leucyl-tRNA synthetase</fullName>
    </alternativeName>
</protein>
<keyword evidence="8 11" id="KW-0030">Aminoacyl-tRNA synthetase</keyword>
<evidence type="ECO:0000256" key="3">
    <source>
        <dbReference type="ARBA" id="ARBA00013164"/>
    </source>
</evidence>
<feature type="domain" description="Methionyl/Valyl/Leucyl/Isoleucyl-tRNA synthetase anticodon-binding" evidence="13">
    <location>
        <begin position="712"/>
        <end position="834"/>
    </location>
</feature>
<dbReference type="SUPFAM" id="SSF47323">
    <property type="entry name" value="Anticodon-binding domain of a subclass of class I aminoacyl-tRNA synthetases"/>
    <property type="match status" value="1"/>
</dbReference>